<dbReference type="CDD" id="cd06170">
    <property type="entry name" value="LuxR_C_like"/>
    <property type="match status" value="1"/>
</dbReference>
<dbReference type="SUPFAM" id="SSF46894">
    <property type="entry name" value="C-terminal effector domain of the bipartite response regulators"/>
    <property type="match status" value="1"/>
</dbReference>
<keyword evidence="7" id="KW-1185">Reference proteome</keyword>
<evidence type="ECO:0000313" key="6">
    <source>
        <dbReference type="EMBL" id="MBN8231945.1"/>
    </source>
</evidence>
<keyword evidence="2" id="KW-0238">DNA-binding</keyword>
<dbReference type="CDD" id="cd17535">
    <property type="entry name" value="REC_NarL-like"/>
    <property type="match status" value="1"/>
</dbReference>
<organism evidence="6 7">
    <name type="scientific">Corallococcus macrosporus</name>
    <dbReference type="NCBI Taxonomy" id="35"/>
    <lineage>
        <taxon>Bacteria</taxon>
        <taxon>Pseudomonadati</taxon>
        <taxon>Myxococcota</taxon>
        <taxon>Myxococcia</taxon>
        <taxon>Myxococcales</taxon>
        <taxon>Cystobacterineae</taxon>
        <taxon>Myxococcaceae</taxon>
        <taxon>Corallococcus</taxon>
    </lineage>
</organism>
<accession>A0ABS3DKQ9</accession>
<dbReference type="InterPro" id="IPR058245">
    <property type="entry name" value="NreC/VraR/RcsB-like_REC"/>
</dbReference>
<dbReference type="InterPro" id="IPR011006">
    <property type="entry name" value="CheY-like_superfamily"/>
</dbReference>
<name>A0ABS3DKQ9_9BACT</name>
<keyword evidence="1 3" id="KW-0597">Phosphoprotein</keyword>
<dbReference type="InterPro" id="IPR039420">
    <property type="entry name" value="WalR-like"/>
</dbReference>
<dbReference type="Gene3D" id="3.40.50.2300">
    <property type="match status" value="1"/>
</dbReference>
<dbReference type="Pfam" id="PF00072">
    <property type="entry name" value="Response_reg"/>
    <property type="match status" value="1"/>
</dbReference>
<evidence type="ECO:0000313" key="7">
    <source>
        <dbReference type="Proteomes" id="UP000664052"/>
    </source>
</evidence>
<feature type="domain" description="Response regulatory" evidence="5">
    <location>
        <begin position="13"/>
        <end position="129"/>
    </location>
</feature>
<sequence length="246" mass="26857">MDPTSSAAPLPIRVFVVEDQTKILKNQLRLFEGHPDIDIVGTALSGEAALAEVERDQPDVMLLDLGLPRMSGIDVTREVKARFPKVEILIFTIFDEEDKVLEAVKAGASGYLLKGATVDKIVEAIKEVRAGGTVIQPNLARRLLRHFRVEPDTAPVPTEPLPVTPSAAEAAADASAREPLLKPLSDREREILQLIAKGVSNSEAARLLSLSKATIRTHLEHIYRKLEVTNRVEAVTEGIRKGLISV</sequence>
<comment type="caution">
    <text evidence="6">The sequence shown here is derived from an EMBL/GenBank/DDBJ whole genome shotgun (WGS) entry which is preliminary data.</text>
</comment>
<dbReference type="PANTHER" id="PTHR43214:SF43">
    <property type="entry name" value="TWO-COMPONENT RESPONSE REGULATOR"/>
    <property type="match status" value="1"/>
</dbReference>
<evidence type="ECO:0000256" key="2">
    <source>
        <dbReference type="ARBA" id="ARBA00023125"/>
    </source>
</evidence>
<reference evidence="6 7" key="1">
    <citation type="submission" date="2021-02" db="EMBL/GenBank/DDBJ databases">
        <title>De Novo genome assembly of isolated myxobacteria.</title>
        <authorList>
            <person name="Stevens D.C."/>
        </authorList>
    </citation>
    <scope>NUCLEOTIDE SEQUENCE [LARGE SCALE GENOMIC DNA]</scope>
    <source>
        <strain evidence="6 7">ATCC 29039</strain>
    </source>
</reference>
<gene>
    <name evidence="6" type="ORF">JYK02_30965</name>
</gene>
<evidence type="ECO:0000259" key="5">
    <source>
        <dbReference type="PROSITE" id="PS50110"/>
    </source>
</evidence>
<dbReference type="SUPFAM" id="SSF52172">
    <property type="entry name" value="CheY-like"/>
    <property type="match status" value="1"/>
</dbReference>
<dbReference type="PROSITE" id="PS50110">
    <property type="entry name" value="RESPONSE_REGULATORY"/>
    <property type="match status" value="1"/>
</dbReference>
<protein>
    <submittedName>
        <fullName evidence="6">Response regulator transcription factor</fullName>
    </submittedName>
</protein>
<dbReference type="PANTHER" id="PTHR43214">
    <property type="entry name" value="TWO-COMPONENT RESPONSE REGULATOR"/>
    <property type="match status" value="1"/>
</dbReference>
<evidence type="ECO:0000256" key="3">
    <source>
        <dbReference type="PROSITE-ProRule" id="PRU00169"/>
    </source>
</evidence>
<dbReference type="PRINTS" id="PR00038">
    <property type="entry name" value="HTHLUXR"/>
</dbReference>
<dbReference type="InterPro" id="IPR001789">
    <property type="entry name" value="Sig_transdc_resp-reg_receiver"/>
</dbReference>
<evidence type="ECO:0000259" key="4">
    <source>
        <dbReference type="PROSITE" id="PS50043"/>
    </source>
</evidence>
<dbReference type="SMART" id="SM00448">
    <property type="entry name" value="REC"/>
    <property type="match status" value="1"/>
</dbReference>
<dbReference type="Proteomes" id="UP000664052">
    <property type="component" value="Unassembled WGS sequence"/>
</dbReference>
<dbReference type="Pfam" id="PF00196">
    <property type="entry name" value="GerE"/>
    <property type="match status" value="1"/>
</dbReference>
<proteinExistence type="predicted"/>
<dbReference type="PROSITE" id="PS50043">
    <property type="entry name" value="HTH_LUXR_2"/>
    <property type="match status" value="1"/>
</dbReference>
<dbReference type="EMBL" id="JAFIMU010000010">
    <property type="protein sequence ID" value="MBN8231945.1"/>
    <property type="molecule type" value="Genomic_DNA"/>
</dbReference>
<dbReference type="SMART" id="SM00421">
    <property type="entry name" value="HTH_LUXR"/>
    <property type="match status" value="1"/>
</dbReference>
<dbReference type="RefSeq" id="WP_207056431.1">
    <property type="nucleotide sequence ID" value="NZ_JAFIMU010000010.1"/>
</dbReference>
<feature type="domain" description="HTH luxR-type" evidence="4">
    <location>
        <begin position="177"/>
        <end position="242"/>
    </location>
</feature>
<evidence type="ECO:0000256" key="1">
    <source>
        <dbReference type="ARBA" id="ARBA00022553"/>
    </source>
</evidence>
<dbReference type="InterPro" id="IPR000792">
    <property type="entry name" value="Tscrpt_reg_LuxR_C"/>
</dbReference>
<feature type="modified residue" description="4-aspartylphosphate" evidence="3">
    <location>
        <position position="64"/>
    </location>
</feature>
<dbReference type="InterPro" id="IPR016032">
    <property type="entry name" value="Sig_transdc_resp-reg_C-effctor"/>
</dbReference>